<evidence type="ECO:0000256" key="3">
    <source>
        <dbReference type="ARBA" id="ARBA00022475"/>
    </source>
</evidence>
<dbReference type="OrthoDB" id="6538282at2"/>
<keyword evidence="3" id="KW-1003">Cell membrane</keyword>
<evidence type="ECO:0000256" key="4">
    <source>
        <dbReference type="ARBA" id="ARBA00022692"/>
    </source>
</evidence>
<evidence type="ECO:0000256" key="5">
    <source>
        <dbReference type="ARBA" id="ARBA00022989"/>
    </source>
</evidence>
<dbReference type="PANTHER" id="PTHR34582">
    <property type="entry name" value="UPF0702 TRANSMEMBRANE PROTEIN YCAP"/>
    <property type="match status" value="1"/>
</dbReference>
<dbReference type="InterPro" id="IPR007353">
    <property type="entry name" value="DUF421"/>
</dbReference>
<name>A0A2S7IGU5_9BACT</name>
<dbReference type="Pfam" id="PF04239">
    <property type="entry name" value="DUF421"/>
    <property type="match status" value="1"/>
</dbReference>
<evidence type="ECO:0000256" key="6">
    <source>
        <dbReference type="ARBA" id="ARBA00023136"/>
    </source>
</evidence>
<feature type="transmembrane region" description="Helical" evidence="7">
    <location>
        <begin position="51"/>
        <end position="71"/>
    </location>
</feature>
<keyword evidence="4 7" id="KW-0812">Transmembrane</keyword>
<organism evidence="9 10">
    <name type="scientific">Siphonobacter curvatus</name>
    <dbReference type="NCBI Taxonomy" id="2094562"/>
    <lineage>
        <taxon>Bacteria</taxon>
        <taxon>Pseudomonadati</taxon>
        <taxon>Bacteroidota</taxon>
        <taxon>Cytophagia</taxon>
        <taxon>Cytophagales</taxon>
        <taxon>Cytophagaceae</taxon>
        <taxon>Siphonobacter</taxon>
    </lineage>
</organism>
<accession>A0A2S7IGU5</accession>
<feature type="domain" description="YetF C-terminal" evidence="8">
    <location>
        <begin position="100"/>
        <end position="172"/>
    </location>
</feature>
<evidence type="ECO:0000313" key="10">
    <source>
        <dbReference type="Proteomes" id="UP000239590"/>
    </source>
</evidence>
<keyword evidence="6 7" id="KW-0472">Membrane</keyword>
<protein>
    <submittedName>
        <fullName evidence="9">DUF421 domain-containing protein</fullName>
    </submittedName>
</protein>
<comment type="subcellular location">
    <subcellularLocation>
        <location evidence="1">Cell membrane</location>
        <topology evidence="1">Multi-pass membrane protein</topology>
    </subcellularLocation>
</comment>
<dbReference type="InterPro" id="IPR023090">
    <property type="entry name" value="UPF0702_alpha/beta_dom_sf"/>
</dbReference>
<evidence type="ECO:0000256" key="2">
    <source>
        <dbReference type="ARBA" id="ARBA00006448"/>
    </source>
</evidence>
<comment type="similarity">
    <text evidence="2">Belongs to the UPF0702 family.</text>
</comment>
<comment type="caution">
    <text evidence="9">The sequence shown here is derived from an EMBL/GenBank/DDBJ whole genome shotgun (WGS) entry which is preliminary data.</text>
</comment>
<feature type="transmembrane region" description="Helical" evidence="7">
    <location>
        <begin position="20"/>
        <end position="39"/>
    </location>
</feature>
<evidence type="ECO:0000259" key="8">
    <source>
        <dbReference type="Pfam" id="PF04239"/>
    </source>
</evidence>
<dbReference type="RefSeq" id="WP_104715221.1">
    <property type="nucleotide sequence ID" value="NZ_PTRA01000005.1"/>
</dbReference>
<keyword evidence="5 7" id="KW-1133">Transmembrane helix</keyword>
<gene>
    <name evidence="9" type="ORF">C5O19_20275</name>
</gene>
<evidence type="ECO:0000256" key="7">
    <source>
        <dbReference type="SAM" id="Phobius"/>
    </source>
</evidence>
<keyword evidence="10" id="KW-1185">Reference proteome</keyword>
<dbReference type="Gene3D" id="3.30.240.20">
    <property type="entry name" value="bsu07140 like domains"/>
    <property type="match status" value="1"/>
</dbReference>
<dbReference type="GO" id="GO:0005886">
    <property type="term" value="C:plasma membrane"/>
    <property type="evidence" value="ECO:0007669"/>
    <property type="project" value="UniProtKB-SubCell"/>
</dbReference>
<dbReference type="PANTHER" id="PTHR34582:SF6">
    <property type="entry name" value="UPF0702 TRANSMEMBRANE PROTEIN YCAP"/>
    <property type="match status" value="1"/>
</dbReference>
<dbReference type="AlphaFoldDB" id="A0A2S7IGU5"/>
<dbReference type="EMBL" id="PTRA01000005">
    <property type="protein sequence ID" value="PQA54894.1"/>
    <property type="molecule type" value="Genomic_DNA"/>
</dbReference>
<sequence>MDDYDIQDWSRILLGDLPGQFLLEVTLRTLLMFIVIVVTMRLTGKRAVQQLSIIELVLVIGLGSAAGDPMFYHDIGLLPPLVVFVVILLAYRLITRMAAKSRKVEELLEGRPILIIESGQFSIQNFDKEDVGQDEFLMELRLHGIEHLGQIRRAYIEPNGQVSVFYYADDEVRMGLPILPGLFLQKTERISQSGTYACTFCGQVEKLIPKDSYHVCPVCMHSEWVQALDTPRIT</sequence>
<reference evidence="10" key="1">
    <citation type="submission" date="2018-02" db="EMBL/GenBank/DDBJ databases">
        <title>Genome sequencing of Solimonas sp. HR-BB.</title>
        <authorList>
            <person name="Lee Y."/>
            <person name="Jeon C.O."/>
        </authorList>
    </citation>
    <scope>NUCLEOTIDE SEQUENCE [LARGE SCALE GENOMIC DNA]</scope>
    <source>
        <strain evidence="10">HR-U</strain>
    </source>
</reference>
<evidence type="ECO:0000256" key="1">
    <source>
        <dbReference type="ARBA" id="ARBA00004651"/>
    </source>
</evidence>
<dbReference type="Proteomes" id="UP000239590">
    <property type="component" value="Unassembled WGS sequence"/>
</dbReference>
<evidence type="ECO:0000313" key="9">
    <source>
        <dbReference type="EMBL" id="PQA54894.1"/>
    </source>
</evidence>
<proteinExistence type="inferred from homology"/>
<feature type="transmembrane region" description="Helical" evidence="7">
    <location>
        <begin position="77"/>
        <end position="94"/>
    </location>
</feature>